<reference evidence="1" key="1">
    <citation type="submission" date="2013-05" db="EMBL/GenBank/DDBJ databases">
        <authorList>
            <person name="Yim A.K.Y."/>
            <person name="Chan T.F."/>
            <person name="Ji K.M."/>
            <person name="Liu X.Y."/>
            <person name="Zhou J.W."/>
            <person name="Li R.Q."/>
            <person name="Yang K.Y."/>
            <person name="Li J."/>
            <person name="Li M."/>
            <person name="Law P.T.W."/>
            <person name="Wu Y.L."/>
            <person name="Cai Z.L."/>
            <person name="Qin H."/>
            <person name="Bao Y."/>
            <person name="Leung R.K.K."/>
            <person name="Ng P.K.S."/>
            <person name="Zou J."/>
            <person name="Zhong X.J."/>
            <person name="Ran P.X."/>
            <person name="Zhong N.S."/>
            <person name="Liu Z.G."/>
            <person name="Tsui S.K.W."/>
        </authorList>
    </citation>
    <scope>NUCLEOTIDE SEQUENCE</scope>
    <source>
        <strain evidence="1">Derf</strain>
        <tissue evidence="1">Whole organism</tissue>
    </source>
</reference>
<dbReference type="AlphaFoldDB" id="A0A922I2A9"/>
<name>A0A922I2A9_DERFA</name>
<dbReference type="EMBL" id="ASGP02000003">
    <property type="protein sequence ID" value="KAH9516125.1"/>
    <property type="molecule type" value="Genomic_DNA"/>
</dbReference>
<accession>A0A922I2A9</accession>
<comment type="caution">
    <text evidence="1">The sequence shown here is derived from an EMBL/GenBank/DDBJ whole genome shotgun (WGS) entry which is preliminary data.</text>
</comment>
<organism evidence="1 2">
    <name type="scientific">Dermatophagoides farinae</name>
    <name type="common">American house dust mite</name>
    <dbReference type="NCBI Taxonomy" id="6954"/>
    <lineage>
        <taxon>Eukaryota</taxon>
        <taxon>Metazoa</taxon>
        <taxon>Ecdysozoa</taxon>
        <taxon>Arthropoda</taxon>
        <taxon>Chelicerata</taxon>
        <taxon>Arachnida</taxon>
        <taxon>Acari</taxon>
        <taxon>Acariformes</taxon>
        <taxon>Sarcoptiformes</taxon>
        <taxon>Astigmata</taxon>
        <taxon>Psoroptidia</taxon>
        <taxon>Analgoidea</taxon>
        <taxon>Pyroglyphidae</taxon>
        <taxon>Dermatophagoidinae</taxon>
        <taxon>Dermatophagoides</taxon>
    </lineage>
</organism>
<reference evidence="1" key="2">
    <citation type="journal article" date="2022" name="Res Sq">
        <title>Comparative Genomics Reveals Insights into the Divergent Evolution of Astigmatic Mites and Household Pest Adaptations.</title>
        <authorList>
            <person name="Xiong Q."/>
            <person name="Wan A.T.-Y."/>
            <person name="Liu X.-Y."/>
            <person name="Fung C.S.-H."/>
            <person name="Xiao X."/>
            <person name="Malainual N."/>
            <person name="Hou J."/>
            <person name="Wang L."/>
            <person name="Wang M."/>
            <person name="Yang K."/>
            <person name="Cui Y."/>
            <person name="Leung E."/>
            <person name="Nong W."/>
            <person name="Shin S.-K."/>
            <person name="Au S."/>
            <person name="Jeong K.Y."/>
            <person name="Chew F.T."/>
            <person name="Hui J."/>
            <person name="Leung T.F."/>
            <person name="Tungtrongchitr A."/>
            <person name="Zhong N."/>
            <person name="Liu Z."/>
            <person name="Tsui S."/>
        </authorList>
    </citation>
    <scope>NUCLEOTIDE SEQUENCE</scope>
    <source>
        <strain evidence="1">Derf</strain>
        <tissue evidence="1">Whole organism</tissue>
    </source>
</reference>
<proteinExistence type="predicted"/>
<sequence>MSGHIILAKVSCSRVNAVRYLRNDAVALSPPEWLSLVDEELVDDAAPTLNPCLDIMTFSVY</sequence>
<protein>
    <submittedName>
        <fullName evidence="1">Uncharacterized protein</fullName>
    </submittedName>
</protein>
<evidence type="ECO:0000313" key="1">
    <source>
        <dbReference type="EMBL" id="KAH9516125.1"/>
    </source>
</evidence>
<evidence type="ECO:0000313" key="2">
    <source>
        <dbReference type="Proteomes" id="UP000790347"/>
    </source>
</evidence>
<keyword evidence="2" id="KW-1185">Reference proteome</keyword>
<gene>
    <name evidence="1" type="ORF">DERF_006887</name>
</gene>
<dbReference type="Proteomes" id="UP000790347">
    <property type="component" value="Unassembled WGS sequence"/>
</dbReference>